<dbReference type="InParanoid" id="A0A1I4GRH5"/>
<evidence type="ECO:0000256" key="1">
    <source>
        <dbReference type="ARBA" id="ARBA00022987"/>
    </source>
</evidence>
<dbReference type="GO" id="GO:0031411">
    <property type="term" value="C:gas vesicle"/>
    <property type="evidence" value="ECO:0007669"/>
    <property type="project" value="UniProtKB-SubCell"/>
</dbReference>
<comment type="similarity">
    <text evidence="3">Belongs to the gas vesicle GvpF/GvpL family.</text>
</comment>
<dbReference type="PANTHER" id="PTHR36852:SF1">
    <property type="entry name" value="PROTEIN GVPL 2"/>
    <property type="match status" value="1"/>
</dbReference>
<keyword evidence="1" id="KW-0304">Gas vesicle</keyword>
<protein>
    <submittedName>
        <fullName evidence="4">Gas vesicle synthesis protein GvpL/GvpF</fullName>
    </submittedName>
</protein>
<dbReference type="Pfam" id="PF06386">
    <property type="entry name" value="GvpL_GvpF"/>
    <property type="match status" value="1"/>
</dbReference>
<evidence type="ECO:0000313" key="5">
    <source>
        <dbReference type="Proteomes" id="UP000199152"/>
    </source>
</evidence>
<accession>A0A1I4GRH5</accession>
<gene>
    <name evidence="4" type="ORF">SAMN04488085_109123</name>
</gene>
<evidence type="ECO:0000256" key="3">
    <source>
        <dbReference type="ARBA" id="ARBA00035643"/>
    </source>
</evidence>
<dbReference type="RefSeq" id="WP_091326174.1">
    <property type="nucleotide sequence ID" value="NZ_FOSW01000009.1"/>
</dbReference>
<dbReference type="Proteomes" id="UP000199152">
    <property type="component" value="Unassembled WGS sequence"/>
</dbReference>
<dbReference type="EMBL" id="FOSW01000009">
    <property type="protein sequence ID" value="SFL32073.1"/>
    <property type="molecule type" value="Genomic_DNA"/>
</dbReference>
<dbReference type="STRING" id="504800.SAMN04488085_109123"/>
<dbReference type="PANTHER" id="PTHR36852">
    <property type="entry name" value="PROTEIN GVPL 2"/>
    <property type="match status" value="1"/>
</dbReference>
<dbReference type="GO" id="GO:0031412">
    <property type="term" value="P:gas vesicle organization"/>
    <property type="evidence" value="ECO:0007669"/>
    <property type="project" value="InterPro"/>
</dbReference>
<reference evidence="4 5" key="1">
    <citation type="submission" date="2016-10" db="EMBL/GenBank/DDBJ databases">
        <authorList>
            <person name="de Groot N.N."/>
        </authorList>
    </citation>
    <scope>NUCLEOTIDE SEQUENCE [LARGE SCALE GENOMIC DNA]</scope>
    <source>
        <strain evidence="4 5">DSM 45317</strain>
    </source>
</reference>
<evidence type="ECO:0000313" key="4">
    <source>
        <dbReference type="EMBL" id="SFL32073.1"/>
    </source>
</evidence>
<sequence length="257" mass="27865">MALHLYGVVRTADLLSGEVPAAPGTENGPPLSAVTRDDLAAVVSPLDPDRELTESDAVRHLDVLTGLVARGPVLPLRFGTTAPDEDAVREEVLGARADDLRRGLSALEGVIEVRLDLTSSDDRDLPPLLTGHPELHDLAARARAPGAGMDEQLQVGEATAQLLSELRARRAEEIAEELAPLVEQTRYLAAPSEEVERWAFLVERDRLDELDTAIAGLRARRGHEVDLGYVGPLPAFSFLDRDERPECATAPASRWGW</sequence>
<proteinExistence type="inferred from homology"/>
<dbReference type="AlphaFoldDB" id="A0A1I4GRH5"/>
<comment type="subcellular location">
    <subcellularLocation>
        <location evidence="2">Gas vesicle</location>
    </subcellularLocation>
</comment>
<evidence type="ECO:0000256" key="2">
    <source>
        <dbReference type="ARBA" id="ARBA00035108"/>
    </source>
</evidence>
<dbReference type="InterPro" id="IPR009430">
    <property type="entry name" value="GvpL/GvpF"/>
</dbReference>
<dbReference type="OrthoDB" id="3867411at2"/>
<keyword evidence="5" id="KW-1185">Reference proteome</keyword>
<organism evidence="4 5">
    <name type="scientific">Geodermatophilus ruber</name>
    <dbReference type="NCBI Taxonomy" id="504800"/>
    <lineage>
        <taxon>Bacteria</taxon>
        <taxon>Bacillati</taxon>
        <taxon>Actinomycetota</taxon>
        <taxon>Actinomycetes</taxon>
        <taxon>Geodermatophilales</taxon>
        <taxon>Geodermatophilaceae</taxon>
        <taxon>Geodermatophilus</taxon>
    </lineage>
</organism>
<name>A0A1I4GRH5_9ACTN</name>